<dbReference type="Pfam" id="PF01225">
    <property type="entry name" value="Mur_ligase"/>
    <property type="match status" value="1"/>
</dbReference>
<feature type="domain" description="Mur ligase C-terminal" evidence="13">
    <location>
        <begin position="320"/>
        <end position="448"/>
    </location>
</feature>
<dbReference type="GO" id="GO:0051301">
    <property type="term" value="P:cell division"/>
    <property type="evidence" value="ECO:0007669"/>
    <property type="project" value="UniProtKB-KW"/>
</dbReference>
<proteinExistence type="inferred from homology"/>
<dbReference type="InterPro" id="IPR013221">
    <property type="entry name" value="Mur_ligase_cen"/>
</dbReference>
<evidence type="ECO:0000313" key="16">
    <source>
        <dbReference type="Proteomes" id="UP000535491"/>
    </source>
</evidence>
<evidence type="ECO:0000256" key="1">
    <source>
        <dbReference type="ARBA" id="ARBA00022490"/>
    </source>
</evidence>
<dbReference type="InterPro" id="IPR005863">
    <property type="entry name" value="UDP-N-AcMur_synth"/>
</dbReference>
<dbReference type="PANTHER" id="PTHR43024">
    <property type="entry name" value="UDP-N-ACETYLMURAMOYL-TRIPEPTIDE--D-ALANYL-D-ALANINE LIGASE"/>
    <property type="match status" value="1"/>
</dbReference>
<keyword evidence="9 10" id="KW-0961">Cell wall biogenesis/degradation</keyword>
<accession>A0A7W1WQM1</accession>
<dbReference type="GO" id="GO:0071555">
    <property type="term" value="P:cell wall organization"/>
    <property type="evidence" value="ECO:0007669"/>
    <property type="project" value="UniProtKB-KW"/>
</dbReference>
<feature type="domain" description="Mur ligase N-terminal catalytic" evidence="12">
    <location>
        <begin position="30"/>
        <end position="103"/>
    </location>
</feature>
<dbReference type="Proteomes" id="UP000535491">
    <property type="component" value="Unassembled WGS sequence"/>
</dbReference>
<evidence type="ECO:0000256" key="10">
    <source>
        <dbReference type="HAMAP-Rule" id="MF_02019"/>
    </source>
</evidence>
<dbReference type="HAMAP" id="MF_02019">
    <property type="entry name" value="MurF"/>
    <property type="match status" value="1"/>
</dbReference>
<comment type="similarity">
    <text evidence="10">Belongs to the MurCDEF family. MurF subfamily.</text>
</comment>
<sequence>MMERRCDWIEKVTGGRLIGAPSDKNLLVCGVSTDTRQIKENQLYVPLTGEKFDGHQFAGQAIERGAAAILWQQDRPLPERSRVPFILVEDTLTALQELAKAYREESAVPVVAVTGSNGKTTTKDLIASVLGSKYQVHKTQGNLNNHIGVPLTLLSMPERAEIAVVEMGMNHAGEIALLSRLAKPDAAVITNIGESHIEYLGSREGIARAKLEIKEGLRSDGPLIFDGDEPLLEKYLTDDTHPHVRIGWGNDMDESPENIEMKGAAGFTFRSKSKKTLFRLTLLGRHNIKNALFAIVVGRHFGLFEEEIAAGLSRVQSTGMRLEMVTAQNGMQIINDAYNASPTSMRAALDLLAELEPQLEKWALLGDIHEIGSLEENYHKELGAYAIQKGISRIYTVGKRGRWISEGAREANRDSARWIQHFASLAEAGEVLNQKGNSGVLLLVKASRAVQLDQVVKNLTEGE</sequence>
<keyword evidence="6 10" id="KW-0133">Cell shape</keyword>
<dbReference type="SUPFAM" id="SSF53623">
    <property type="entry name" value="MurD-like peptide ligases, catalytic domain"/>
    <property type="match status" value="1"/>
</dbReference>
<comment type="catalytic activity">
    <reaction evidence="10 11">
        <text>D-alanyl-D-alanine + UDP-N-acetyl-alpha-D-muramoyl-L-alanyl-gamma-D-glutamyl-meso-2,6-diaminopimelate + ATP = UDP-N-acetyl-alpha-D-muramoyl-L-alanyl-gamma-D-glutamyl-meso-2,6-diaminopimeloyl-D-alanyl-D-alanine + ADP + phosphate + H(+)</text>
        <dbReference type="Rhea" id="RHEA:28374"/>
        <dbReference type="ChEBI" id="CHEBI:15378"/>
        <dbReference type="ChEBI" id="CHEBI:30616"/>
        <dbReference type="ChEBI" id="CHEBI:43474"/>
        <dbReference type="ChEBI" id="CHEBI:57822"/>
        <dbReference type="ChEBI" id="CHEBI:61386"/>
        <dbReference type="ChEBI" id="CHEBI:83905"/>
        <dbReference type="ChEBI" id="CHEBI:456216"/>
        <dbReference type="EC" id="6.3.2.10"/>
    </reaction>
</comment>
<dbReference type="Pfam" id="PF02875">
    <property type="entry name" value="Mur_ligase_C"/>
    <property type="match status" value="1"/>
</dbReference>
<comment type="pathway">
    <text evidence="10 11">Cell wall biogenesis; peptidoglycan biosynthesis.</text>
</comment>
<dbReference type="EMBL" id="JACEIQ010000006">
    <property type="protein sequence ID" value="MBA4494250.1"/>
    <property type="molecule type" value="Genomic_DNA"/>
</dbReference>
<keyword evidence="4 10" id="KW-0547">Nucleotide-binding</keyword>
<evidence type="ECO:0000259" key="13">
    <source>
        <dbReference type="Pfam" id="PF02875"/>
    </source>
</evidence>
<evidence type="ECO:0000259" key="14">
    <source>
        <dbReference type="Pfam" id="PF08245"/>
    </source>
</evidence>
<gene>
    <name evidence="10" type="primary">murF</name>
    <name evidence="15" type="ORF">H1191_08025</name>
</gene>
<dbReference type="InterPro" id="IPR036565">
    <property type="entry name" value="Mur-like_cat_sf"/>
</dbReference>
<name>A0A7W1WQM1_9BACL</name>
<comment type="function">
    <text evidence="10 11">Involved in cell wall formation. Catalyzes the final step in the synthesis of UDP-N-acetylmuramoyl-pentapeptide, the precursor of murein.</text>
</comment>
<evidence type="ECO:0000313" key="15">
    <source>
        <dbReference type="EMBL" id="MBA4494250.1"/>
    </source>
</evidence>
<dbReference type="GO" id="GO:0005737">
    <property type="term" value="C:cytoplasm"/>
    <property type="evidence" value="ECO:0007669"/>
    <property type="project" value="UniProtKB-SubCell"/>
</dbReference>
<dbReference type="InterPro" id="IPR035911">
    <property type="entry name" value="MurE/MurF_N"/>
</dbReference>
<evidence type="ECO:0000259" key="12">
    <source>
        <dbReference type="Pfam" id="PF01225"/>
    </source>
</evidence>
<feature type="binding site" evidence="10">
    <location>
        <begin position="115"/>
        <end position="121"/>
    </location>
    <ligand>
        <name>ATP</name>
        <dbReference type="ChEBI" id="CHEBI:30616"/>
    </ligand>
</feature>
<dbReference type="AlphaFoldDB" id="A0A7W1WQM1"/>
<dbReference type="Gene3D" id="3.40.1390.10">
    <property type="entry name" value="MurE/MurF, N-terminal domain"/>
    <property type="match status" value="1"/>
</dbReference>
<dbReference type="EC" id="6.3.2.10" evidence="10 11"/>
<evidence type="ECO:0000256" key="2">
    <source>
        <dbReference type="ARBA" id="ARBA00022598"/>
    </source>
</evidence>
<keyword evidence="7 10" id="KW-0573">Peptidoglycan synthesis</keyword>
<keyword evidence="1 10" id="KW-0963">Cytoplasm</keyword>
<dbReference type="InterPro" id="IPR004101">
    <property type="entry name" value="Mur_ligase_C"/>
</dbReference>
<comment type="subcellular location">
    <subcellularLocation>
        <location evidence="10 11">Cytoplasm</location>
    </subcellularLocation>
</comment>
<evidence type="ECO:0000256" key="9">
    <source>
        <dbReference type="ARBA" id="ARBA00023316"/>
    </source>
</evidence>
<evidence type="ECO:0000256" key="5">
    <source>
        <dbReference type="ARBA" id="ARBA00022840"/>
    </source>
</evidence>
<dbReference type="GO" id="GO:0005524">
    <property type="term" value="F:ATP binding"/>
    <property type="evidence" value="ECO:0007669"/>
    <property type="project" value="UniProtKB-UniRule"/>
</dbReference>
<keyword evidence="3 10" id="KW-0132">Cell division</keyword>
<dbReference type="UniPathway" id="UPA00219"/>
<keyword evidence="8 10" id="KW-0131">Cell cycle</keyword>
<protein>
    <recommendedName>
        <fullName evidence="10 11">UDP-N-acetylmuramoyl-tripeptide--D-alanyl-D-alanine ligase</fullName>
        <ecNumber evidence="10 11">6.3.2.10</ecNumber>
    </recommendedName>
    <alternativeName>
        <fullName evidence="10">D-alanyl-D-alanine-adding enzyme</fullName>
    </alternativeName>
</protein>
<evidence type="ECO:0000256" key="3">
    <source>
        <dbReference type="ARBA" id="ARBA00022618"/>
    </source>
</evidence>
<evidence type="ECO:0000256" key="8">
    <source>
        <dbReference type="ARBA" id="ARBA00023306"/>
    </source>
</evidence>
<dbReference type="GO" id="GO:0047480">
    <property type="term" value="F:UDP-N-acetylmuramoyl-tripeptide-D-alanyl-D-alanine ligase activity"/>
    <property type="evidence" value="ECO:0007669"/>
    <property type="project" value="UniProtKB-UniRule"/>
</dbReference>
<dbReference type="NCBIfam" id="TIGR01143">
    <property type="entry name" value="murF"/>
    <property type="match status" value="1"/>
</dbReference>
<reference evidence="15 16" key="1">
    <citation type="submission" date="2020-07" db="EMBL/GenBank/DDBJ databases">
        <authorList>
            <person name="Feng H."/>
        </authorList>
    </citation>
    <scope>NUCLEOTIDE SEQUENCE [LARGE SCALE GENOMIC DNA]</scope>
    <source>
        <strain evidence="16">s-10</strain>
    </source>
</reference>
<evidence type="ECO:0000256" key="7">
    <source>
        <dbReference type="ARBA" id="ARBA00022984"/>
    </source>
</evidence>
<dbReference type="PANTHER" id="PTHR43024:SF1">
    <property type="entry name" value="UDP-N-ACETYLMURAMOYL-TRIPEPTIDE--D-ALANYL-D-ALANINE LIGASE"/>
    <property type="match status" value="1"/>
</dbReference>
<dbReference type="SUPFAM" id="SSF63418">
    <property type="entry name" value="MurE/MurF N-terminal domain"/>
    <property type="match status" value="1"/>
</dbReference>
<feature type="domain" description="Mur ligase central" evidence="14">
    <location>
        <begin position="113"/>
        <end position="297"/>
    </location>
</feature>
<dbReference type="InterPro" id="IPR051046">
    <property type="entry name" value="MurCDEF_CellWall_CoF430Synth"/>
</dbReference>
<keyword evidence="5 10" id="KW-0067">ATP-binding</keyword>
<dbReference type="Gene3D" id="3.40.1190.10">
    <property type="entry name" value="Mur-like, catalytic domain"/>
    <property type="match status" value="1"/>
</dbReference>
<dbReference type="GO" id="GO:0009252">
    <property type="term" value="P:peptidoglycan biosynthetic process"/>
    <property type="evidence" value="ECO:0007669"/>
    <property type="project" value="UniProtKB-UniRule"/>
</dbReference>
<evidence type="ECO:0000256" key="4">
    <source>
        <dbReference type="ARBA" id="ARBA00022741"/>
    </source>
</evidence>
<organism evidence="15 16">
    <name type="scientific">Paenactinomyces guangxiensis</name>
    <dbReference type="NCBI Taxonomy" id="1490290"/>
    <lineage>
        <taxon>Bacteria</taxon>
        <taxon>Bacillati</taxon>
        <taxon>Bacillota</taxon>
        <taxon>Bacilli</taxon>
        <taxon>Bacillales</taxon>
        <taxon>Thermoactinomycetaceae</taxon>
        <taxon>Paenactinomyces</taxon>
    </lineage>
</organism>
<dbReference type="SUPFAM" id="SSF53244">
    <property type="entry name" value="MurD-like peptide ligases, peptide-binding domain"/>
    <property type="match status" value="1"/>
</dbReference>
<evidence type="ECO:0000256" key="11">
    <source>
        <dbReference type="RuleBase" id="RU004136"/>
    </source>
</evidence>
<dbReference type="Pfam" id="PF08245">
    <property type="entry name" value="Mur_ligase_M"/>
    <property type="match status" value="1"/>
</dbReference>
<evidence type="ECO:0000256" key="6">
    <source>
        <dbReference type="ARBA" id="ARBA00022960"/>
    </source>
</evidence>
<dbReference type="Gene3D" id="3.90.190.20">
    <property type="entry name" value="Mur ligase, C-terminal domain"/>
    <property type="match status" value="1"/>
</dbReference>
<dbReference type="InterPro" id="IPR036615">
    <property type="entry name" value="Mur_ligase_C_dom_sf"/>
</dbReference>
<dbReference type="InterPro" id="IPR000713">
    <property type="entry name" value="Mur_ligase_N"/>
</dbReference>
<keyword evidence="2 10" id="KW-0436">Ligase</keyword>
<keyword evidence="16" id="KW-1185">Reference proteome</keyword>
<dbReference type="GO" id="GO:0008360">
    <property type="term" value="P:regulation of cell shape"/>
    <property type="evidence" value="ECO:0007669"/>
    <property type="project" value="UniProtKB-KW"/>
</dbReference>
<comment type="caution">
    <text evidence="15">The sequence shown here is derived from an EMBL/GenBank/DDBJ whole genome shotgun (WGS) entry which is preliminary data.</text>
</comment>